<comment type="caution">
    <text evidence="6">The sequence shown here is derived from an EMBL/GenBank/DDBJ whole genome shotgun (WGS) entry which is preliminary data.</text>
</comment>
<evidence type="ECO:0000259" key="5">
    <source>
        <dbReference type="PROSITE" id="PS51007"/>
    </source>
</evidence>
<protein>
    <submittedName>
        <fullName evidence="6">Cytochrome c</fullName>
    </submittedName>
</protein>
<evidence type="ECO:0000256" key="3">
    <source>
        <dbReference type="ARBA" id="ARBA00023004"/>
    </source>
</evidence>
<dbReference type="RefSeq" id="WP_138845477.1">
    <property type="nucleotide sequence ID" value="NZ_VCPD01000010.1"/>
</dbReference>
<name>A0ABY2WTF6_9RHOB</name>
<keyword evidence="1 4" id="KW-0349">Heme</keyword>
<feature type="domain" description="Cytochrome c" evidence="5">
    <location>
        <begin position="55"/>
        <end position="141"/>
    </location>
</feature>
<dbReference type="Pfam" id="PF00034">
    <property type="entry name" value="Cytochrom_C"/>
    <property type="match status" value="1"/>
</dbReference>
<evidence type="ECO:0000256" key="1">
    <source>
        <dbReference type="ARBA" id="ARBA00022617"/>
    </source>
</evidence>
<dbReference type="PROSITE" id="PS51007">
    <property type="entry name" value="CYTC"/>
    <property type="match status" value="1"/>
</dbReference>
<evidence type="ECO:0000313" key="6">
    <source>
        <dbReference type="EMBL" id="TMV03385.1"/>
    </source>
</evidence>
<dbReference type="SUPFAM" id="SSF46626">
    <property type="entry name" value="Cytochrome c"/>
    <property type="match status" value="1"/>
</dbReference>
<dbReference type="Gene3D" id="1.10.760.10">
    <property type="entry name" value="Cytochrome c-like domain"/>
    <property type="match status" value="1"/>
</dbReference>
<reference evidence="6 7" key="1">
    <citation type="submission" date="2019-05" db="EMBL/GenBank/DDBJ databases">
        <title>Ruegeria sp. nov., isolated from tidal flat.</title>
        <authorList>
            <person name="Kim W."/>
        </authorList>
    </citation>
    <scope>NUCLEOTIDE SEQUENCE [LARGE SCALE GENOMIC DNA]</scope>
    <source>
        <strain evidence="6 7">CAU 1488</strain>
    </source>
</reference>
<keyword evidence="2 4" id="KW-0479">Metal-binding</keyword>
<evidence type="ECO:0000313" key="7">
    <source>
        <dbReference type="Proteomes" id="UP001193035"/>
    </source>
</evidence>
<proteinExistence type="predicted"/>
<organism evidence="6 7">
    <name type="scientific">Ruegeria sediminis</name>
    <dbReference type="NCBI Taxonomy" id="2583820"/>
    <lineage>
        <taxon>Bacteria</taxon>
        <taxon>Pseudomonadati</taxon>
        <taxon>Pseudomonadota</taxon>
        <taxon>Alphaproteobacteria</taxon>
        <taxon>Rhodobacterales</taxon>
        <taxon>Roseobacteraceae</taxon>
        <taxon>Ruegeria</taxon>
    </lineage>
</organism>
<dbReference type="EMBL" id="VCPD01000010">
    <property type="protein sequence ID" value="TMV03385.1"/>
    <property type="molecule type" value="Genomic_DNA"/>
</dbReference>
<keyword evidence="7" id="KW-1185">Reference proteome</keyword>
<sequence length="147" mass="15079">MNKIALLIGGVAVAGAAAFYLTRGMESAGQSGSMTGAEAQGGAIVEVSLPAEFGPLAETGKTAFDAKCAACHGANAAGVEGSGPPLVHKIYEPSHHADESFHLAVQGGVRAHHWEFGNMQPVEGLTRGDVKAIVAYVRELQRANGIN</sequence>
<dbReference type="Proteomes" id="UP001193035">
    <property type="component" value="Unassembled WGS sequence"/>
</dbReference>
<dbReference type="InterPro" id="IPR036909">
    <property type="entry name" value="Cyt_c-like_dom_sf"/>
</dbReference>
<accession>A0ABY2WTF6</accession>
<dbReference type="InterPro" id="IPR009056">
    <property type="entry name" value="Cyt_c-like_dom"/>
</dbReference>
<gene>
    <name evidence="6" type="ORF">FGK63_19625</name>
</gene>
<evidence type="ECO:0000256" key="4">
    <source>
        <dbReference type="PROSITE-ProRule" id="PRU00433"/>
    </source>
</evidence>
<evidence type="ECO:0000256" key="2">
    <source>
        <dbReference type="ARBA" id="ARBA00022723"/>
    </source>
</evidence>
<keyword evidence="3 4" id="KW-0408">Iron</keyword>